<dbReference type="Pfam" id="PF01970">
    <property type="entry name" value="TctA"/>
    <property type="match status" value="1"/>
</dbReference>
<evidence type="ECO:0000313" key="3">
    <source>
        <dbReference type="EMBL" id="RDW14759.1"/>
    </source>
</evidence>
<feature type="transmembrane region" description="Helical" evidence="1">
    <location>
        <begin position="392"/>
        <end position="412"/>
    </location>
</feature>
<accession>A0A3D8PHQ9</accession>
<keyword evidence="1" id="KW-1133">Transmembrane helix</keyword>
<feature type="transmembrane region" description="Helical" evidence="1">
    <location>
        <begin position="470"/>
        <end position="490"/>
    </location>
</feature>
<feature type="transmembrane region" description="Helical" evidence="1">
    <location>
        <begin position="322"/>
        <end position="345"/>
    </location>
</feature>
<feature type="transmembrane region" description="Helical" evidence="1">
    <location>
        <begin position="261"/>
        <end position="285"/>
    </location>
</feature>
<feature type="domain" description="DUF112" evidence="2">
    <location>
        <begin position="22"/>
        <end position="441"/>
    </location>
</feature>
<proteinExistence type="predicted"/>
<reference evidence="3 4" key="1">
    <citation type="submission" date="2018-05" db="EMBL/GenBank/DDBJ databases">
        <title>Whole genome sequencing of Paracoccus thiocyanatus SST.</title>
        <authorList>
            <person name="Ghosh W."/>
            <person name="Rameez M.J."/>
            <person name="Roy C."/>
        </authorList>
    </citation>
    <scope>NUCLEOTIDE SEQUENCE [LARGE SCALE GENOMIC DNA]</scope>
    <source>
        <strain evidence="3 4">SST</strain>
    </source>
</reference>
<comment type="caution">
    <text evidence="3">The sequence shown here is derived from an EMBL/GenBank/DDBJ whole genome shotgun (WGS) entry which is preliminary data.</text>
</comment>
<feature type="transmembrane region" description="Helical" evidence="1">
    <location>
        <begin position="432"/>
        <end position="449"/>
    </location>
</feature>
<dbReference type="AlphaFoldDB" id="A0A3D8PHQ9"/>
<evidence type="ECO:0000256" key="1">
    <source>
        <dbReference type="SAM" id="Phobius"/>
    </source>
</evidence>
<feature type="transmembrane region" description="Helical" evidence="1">
    <location>
        <begin position="139"/>
        <end position="159"/>
    </location>
</feature>
<dbReference type="Proteomes" id="UP000256679">
    <property type="component" value="Unassembled WGS sequence"/>
</dbReference>
<evidence type="ECO:0000259" key="2">
    <source>
        <dbReference type="Pfam" id="PF01970"/>
    </source>
</evidence>
<feature type="transmembrane region" description="Helical" evidence="1">
    <location>
        <begin position="76"/>
        <end position="96"/>
    </location>
</feature>
<name>A0A3D8PHQ9_9RHOB</name>
<dbReference type="EMBL" id="QFCQ01000003">
    <property type="protein sequence ID" value="RDW14759.1"/>
    <property type="molecule type" value="Genomic_DNA"/>
</dbReference>
<feature type="transmembrane region" description="Helical" evidence="1">
    <location>
        <begin position="47"/>
        <end position="70"/>
    </location>
</feature>
<keyword evidence="4" id="KW-1185">Reference proteome</keyword>
<keyword evidence="1" id="KW-0472">Membrane</keyword>
<protein>
    <submittedName>
        <fullName evidence="3">TctA subunit of the tripartite Tricarboxylate transport(TTT) family protein</fullName>
    </submittedName>
</protein>
<dbReference type="PANTHER" id="PTHR35342">
    <property type="entry name" value="TRICARBOXYLIC TRANSPORT PROTEIN"/>
    <property type="match status" value="1"/>
</dbReference>
<gene>
    <name evidence="3" type="ORF">DIE28_01090</name>
</gene>
<dbReference type="InterPro" id="IPR002823">
    <property type="entry name" value="DUF112_TM"/>
</dbReference>
<dbReference type="RefSeq" id="WP_115754283.1">
    <property type="nucleotide sequence ID" value="NZ_QFCQ01000003.1"/>
</dbReference>
<feature type="transmembrane region" description="Helical" evidence="1">
    <location>
        <begin position="20"/>
        <end position="40"/>
    </location>
</feature>
<dbReference type="PANTHER" id="PTHR35342:SF5">
    <property type="entry name" value="TRICARBOXYLIC TRANSPORT PROTEIN"/>
    <property type="match status" value="1"/>
</dbReference>
<evidence type="ECO:0000313" key="4">
    <source>
        <dbReference type="Proteomes" id="UP000256679"/>
    </source>
</evidence>
<feature type="transmembrane region" description="Helical" evidence="1">
    <location>
        <begin position="171"/>
        <end position="191"/>
    </location>
</feature>
<feature type="transmembrane region" description="Helical" evidence="1">
    <location>
        <begin position="357"/>
        <end position="380"/>
    </location>
</feature>
<sequence length="510" mass="52900">MFETWNLLAQGLANAASPTLVAAVCFGALIGLFIGALPGLGPTAGVAILLPVAVSFDGTAAIAALGAVYYGAQYGGAVTAILLGIPGDASATMTAIDGYQLAKKGRAGAALSMSVAASFIGGLIGLVLLTIFATTIASVAIAFGPVEMTALMVFSLALVSVLGGLDPVKSFIALFFGVWIGTIGLDPILGIPRYTFGDVRLFEGIDFSILAVGIFGLAEMFSSPAASDSDAERMAKFRFRDLLPDFGEMWRCRSPLLSGSLIGFFVGILPGAGATASTMISYAVAKRMSKTPEIYGHGSVEGVASPEAANNSASYGNMIPMFALGIPGSGTTAVLMGGLLMIGLQPGPMLFATQQDFVWTIFGSFYIGNLALVVITLAMIPLLASCALVRPGYLYPAVIGIVVFGVYSINYSMFDVALTIGFGLLGYVLAKLRYPLVPLVLGMILGPLLERGVRRSLVSSSGDLTEFARSPIAVALFIATALLLILPLVLKKRRTAASLLIEGAEEENRV</sequence>
<organism evidence="3 4">
    <name type="scientific">Paracoccus thiocyanatus</name>
    <dbReference type="NCBI Taxonomy" id="34006"/>
    <lineage>
        <taxon>Bacteria</taxon>
        <taxon>Pseudomonadati</taxon>
        <taxon>Pseudomonadota</taxon>
        <taxon>Alphaproteobacteria</taxon>
        <taxon>Rhodobacterales</taxon>
        <taxon>Paracoccaceae</taxon>
        <taxon>Paracoccus</taxon>
    </lineage>
</organism>
<feature type="transmembrane region" description="Helical" evidence="1">
    <location>
        <begin position="108"/>
        <end position="133"/>
    </location>
</feature>
<keyword evidence="1" id="KW-0812">Transmembrane</keyword>